<feature type="chain" id="PRO_5003895124" evidence="2">
    <location>
        <begin position="18"/>
        <end position="662"/>
    </location>
</feature>
<evidence type="ECO:0000313" key="4">
    <source>
        <dbReference type="Proteomes" id="UP000006319"/>
    </source>
</evidence>
<evidence type="ECO:0000313" key="3">
    <source>
        <dbReference type="EMBL" id="GAB66199.1"/>
    </source>
</evidence>
<dbReference type="eggNOG" id="ENOG502TNAK">
    <property type="taxonomic scope" value="Eukaryota"/>
</dbReference>
<name>K6USK1_PLACD</name>
<dbReference type="PhylomeDB" id="K6USK1"/>
<evidence type="ECO:0000256" key="2">
    <source>
        <dbReference type="SAM" id="SignalP"/>
    </source>
</evidence>
<feature type="compositionally biased region" description="Acidic residues" evidence="1">
    <location>
        <begin position="431"/>
        <end position="450"/>
    </location>
</feature>
<dbReference type="VEuPathDB" id="PlasmoDB:PCYB_083600"/>
<feature type="compositionally biased region" description="Basic and acidic residues" evidence="1">
    <location>
        <begin position="651"/>
        <end position="662"/>
    </location>
</feature>
<feature type="region of interest" description="Disordered" evidence="1">
    <location>
        <begin position="415"/>
        <end position="450"/>
    </location>
</feature>
<evidence type="ECO:0000256" key="1">
    <source>
        <dbReference type="SAM" id="MobiDB-lite"/>
    </source>
</evidence>
<dbReference type="Proteomes" id="UP000006319">
    <property type="component" value="Chromosome 8"/>
</dbReference>
<accession>K6USK1</accession>
<gene>
    <name evidence="3" type="ORF">PCYB_083600</name>
</gene>
<proteinExistence type="predicted"/>
<dbReference type="KEGG" id="pcy:PCYB_083600"/>
<organism evidence="3 4">
    <name type="scientific">Plasmodium cynomolgi (strain B)</name>
    <dbReference type="NCBI Taxonomy" id="1120755"/>
    <lineage>
        <taxon>Eukaryota</taxon>
        <taxon>Sar</taxon>
        <taxon>Alveolata</taxon>
        <taxon>Apicomplexa</taxon>
        <taxon>Aconoidasida</taxon>
        <taxon>Haemosporida</taxon>
        <taxon>Plasmodiidae</taxon>
        <taxon>Plasmodium</taxon>
        <taxon>Plasmodium (Plasmodium)</taxon>
    </lineage>
</organism>
<keyword evidence="4" id="KW-1185">Reference proteome</keyword>
<feature type="signal peptide" evidence="2">
    <location>
        <begin position="1"/>
        <end position="17"/>
    </location>
</feature>
<dbReference type="GeneID" id="14692549"/>
<reference evidence="3 4" key="1">
    <citation type="journal article" date="2012" name="Nat. Genet.">
        <title>Plasmodium cynomolgi genome sequences provide insight into Plasmodium vivax and the monkey malaria clade.</title>
        <authorList>
            <person name="Tachibana S."/>
            <person name="Sullivan S.A."/>
            <person name="Kawai S."/>
            <person name="Nakamura S."/>
            <person name="Kim H.R."/>
            <person name="Goto N."/>
            <person name="Arisue N."/>
            <person name="Palacpac N.M.Q."/>
            <person name="Honma H."/>
            <person name="Yagi M."/>
            <person name="Tougan T."/>
            <person name="Katakai Y."/>
            <person name="Kaneko O."/>
            <person name="Mita T."/>
            <person name="Kita K."/>
            <person name="Yasutomi Y."/>
            <person name="Sutton P.L."/>
            <person name="Shakhbatyan R."/>
            <person name="Horii T."/>
            <person name="Yasunaga T."/>
            <person name="Barnwell J.W."/>
            <person name="Escalante A.A."/>
            <person name="Carlton J.M."/>
            <person name="Tanabe K."/>
        </authorList>
    </citation>
    <scope>NUCLEOTIDE SEQUENCE [LARGE SCALE GENOMIC DNA]</scope>
    <source>
        <strain evidence="3 4">B</strain>
    </source>
</reference>
<dbReference type="RefSeq" id="XP_004222146.1">
    <property type="nucleotide sequence ID" value="XM_004222098.1"/>
</dbReference>
<dbReference type="OrthoDB" id="377141at2759"/>
<keyword evidence="2" id="KW-0732">Signal</keyword>
<feature type="non-terminal residue" evidence="3">
    <location>
        <position position="662"/>
    </location>
</feature>
<dbReference type="AlphaFoldDB" id="K6USK1"/>
<protein>
    <submittedName>
        <fullName evidence="3">Uncharacterized protein</fullName>
    </submittedName>
</protein>
<feature type="region of interest" description="Disordered" evidence="1">
    <location>
        <begin position="51"/>
        <end position="81"/>
    </location>
</feature>
<dbReference type="OMA" id="IYEECVG"/>
<feature type="region of interest" description="Disordered" evidence="1">
    <location>
        <begin position="631"/>
        <end position="662"/>
    </location>
</feature>
<sequence>MHLAKLLIFLWSFFTHGRIGCVCRLMRDCPLFLSPSGGSTSSLCRNREKRWPSSRGSHWIGGQSRGGPSKGRLNRVTTPTLGGVPVKRSPNELYLLRGLKNALGFFNWFGSGENEKFCEDVIAHLGDITKMKQLTRSHTNRNVMEGETMKKIFRHVLTSPISYKILNCVSYLIRRYRVDRSKLCTLLNELSDEVKEMRDAENFLALHIFFLEDESVALFSMMRIIDFFRSKRSLMEAQDIIRKKIYEQCVNDLIRKKVTKYKLFCERKGIPFLLGDALDRIRLNEKEEDVYFSYNQEELLRTFIKKVSFQKGKGLGDAELEENFGEGGGHVGDVNSLGSMGYPSSHPTAEYAAGHTADRTADHTANLTADVEENENLMELKKTYEEIQSFNDSIIKHIESNQRLFYFDENESQFRKHRGKVNGEKRQGGQDGEEAKEEADEEEEEEEDFESIQKKIDSYIHEYTKSNNMSLEQFTNEFVHQADLNFKKFLKGLRLGEVDANVDGGSAGGVTAHNAIENGGSAAMVGVPRQKKEQLTTFKLKKLNEGDTNDSGFHLTNDILYERLRMKILFLLQKMEYLKFKYQYEIINERYPIEKNEKTVLDVLKYGYKIVVSPDVDNSIFQQNRHVHGGLSSSVPGNGVKGDLQEGAVGDSHEEDAALRSR</sequence>
<dbReference type="EMBL" id="DF157100">
    <property type="protein sequence ID" value="GAB66199.1"/>
    <property type="molecule type" value="Genomic_DNA"/>
</dbReference>